<dbReference type="InterPro" id="IPR017972">
    <property type="entry name" value="Cyt_P450_CS"/>
</dbReference>
<keyword evidence="3" id="KW-0503">Monooxygenase</keyword>
<evidence type="ECO:0000256" key="2">
    <source>
        <dbReference type="ARBA" id="ARBA00010617"/>
    </source>
</evidence>
<dbReference type="InterPro" id="IPR036396">
    <property type="entry name" value="Cyt_P450_sf"/>
</dbReference>
<name>A0ABT9AZA8_9ACTN</name>
<dbReference type="InterPro" id="IPR002401">
    <property type="entry name" value="Cyt_P450_E_grp-I"/>
</dbReference>
<accession>A0ABT9AZA8</accession>
<organism evidence="4 5">
    <name type="scientific">Nocardioides jiangxiensis</name>
    <dbReference type="NCBI Taxonomy" id="3064524"/>
    <lineage>
        <taxon>Bacteria</taxon>
        <taxon>Bacillati</taxon>
        <taxon>Actinomycetota</taxon>
        <taxon>Actinomycetes</taxon>
        <taxon>Propionibacteriales</taxon>
        <taxon>Nocardioidaceae</taxon>
        <taxon>Nocardioides</taxon>
    </lineage>
</organism>
<comment type="cofactor">
    <cofactor evidence="1">
        <name>heme</name>
        <dbReference type="ChEBI" id="CHEBI:30413"/>
    </cofactor>
</comment>
<dbReference type="Gene3D" id="1.10.630.10">
    <property type="entry name" value="Cytochrome P450"/>
    <property type="match status" value="1"/>
</dbReference>
<evidence type="ECO:0000313" key="5">
    <source>
        <dbReference type="Proteomes" id="UP001233314"/>
    </source>
</evidence>
<dbReference type="CDD" id="cd20620">
    <property type="entry name" value="CYP132-like"/>
    <property type="match status" value="1"/>
</dbReference>
<dbReference type="InterPro" id="IPR001128">
    <property type="entry name" value="Cyt_P450"/>
</dbReference>
<reference evidence="4 5" key="1">
    <citation type="submission" date="2023-07" db="EMBL/GenBank/DDBJ databases">
        <title>Nocardioides sp. nov WY-20 isolated from soil.</title>
        <authorList>
            <person name="Liu B."/>
            <person name="Wan Y."/>
        </authorList>
    </citation>
    <scope>NUCLEOTIDE SEQUENCE [LARGE SCALE GENOMIC DNA]</scope>
    <source>
        <strain evidence="4 5">WY-20</strain>
    </source>
</reference>
<dbReference type="Pfam" id="PF00067">
    <property type="entry name" value="p450"/>
    <property type="match status" value="1"/>
</dbReference>
<proteinExistence type="inferred from homology"/>
<dbReference type="InterPro" id="IPR050121">
    <property type="entry name" value="Cytochrome_P450_monoxygenase"/>
</dbReference>
<keyword evidence="3" id="KW-0560">Oxidoreductase</keyword>
<dbReference type="PANTHER" id="PTHR24305">
    <property type="entry name" value="CYTOCHROME P450"/>
    <property type="match status" value="1"/>
</dbReference>
<evidence type="ECO:0000256" key="3">
    <source>
        <dbReference type="RuleBase" id="RU000461"/>
    </source>
</evidence>
<gene>
    <name evidence="4" type="ORF">Q5722_03620</name>
</gene>
<dbReference type="EMBL" id="JAUQTA010000001">
    <property type="protein sequence ID" value="MDO7867450.1"/>
    <property type="molecule type" value="Genomic_DNA"/>
</dbReference>
<dbReference type="Proteomes" id="UP001233314">
    <property type="component" value="Unassembled WGS sequence"/>
</dbReference>
<keyword evidence="3" id="KW-0349">Heme</keyword>
<dbReference type="PRINTS" id="PR00463">
    <property type="entry name" value="EP450I"/>
</dbReference>
<keyword evidence="3" id="KW-0479">Metal-binding</keyword>
<dbReference type="PANTHER" id="PTHR24305:SF166">
    <property type="entry name" value="CYTOCHROME P450 12A4, MITOCHONDRIAL-RELATED"/>
    <property type="match status" value="1"/>
</dbReference>
<dbReference type="RefSeq" id="WP_305026849.1">
    <property type="nucleotide sequence ID" value="NZ_JAUQTA010000001.1"/>
</dbReference>
<sequence>MTTARLHPGSFLLGSTRELLANQVDFLASTYDGEHDVVRFRIGPPGPLRRELHAAHSPEAAEQMLSAKTFAGWRKDNVFYDEIRLALGNGILTAQDDDWLRQKRFVQPVFTRARVDGYLEAMVAEIAAVIATWQQREDTEVDLHEEMTALTLAIVARTLFGDDLHELADEVSRWSPVANAAILGRVALPTRIPLSWPLPVNRSIREAQHRLYAVCDEIIRRRRAGIDVGDDLASLLIDVRDGADALTDEEIRDQMLVFLLAGHETTSTSLTFALHLLARHPEVQQAVLDEVTAVLGDAAPTPAQAHSGLPYTTAALKEAMRLYPAAPFTGRRTVADTDLCGVRVPAGSDVVVSTWSIHRRPDLWPDPERFDPTRFLGEAEKGRHRYAWMPFGAGPRACIGQHFSMLESVAALAMLVRAFELEDRTDGEVRVASAITLFPLDPVRTRIRPRTLA</sequence>
<comment type="similarity">
    <text evidence="2 3">Belongs to the cytochrome P450 family.</text>
</comment>
<dbReference type="PRINTS" id="PR00385">
    <property type="entry name" value="P450"/>
</dbReference>
<dbReference type="PROSITE" id="PS00086">
    <property type="entry name" value="CYTOCHROME_P450"/>
    <property type="match status" value="1"/>
</dbReference>
<keyword evidence="3" id="KW-0408">Iron</keyword>
<evidence type="ECO:0000313" key="4">
    <source>
        <dbReference type="EMBL" id="MDO7867450.1"/>
    </source>
</evidence>
<comment type="caution">
    <text evidence="4">The sequence shown here is derived from an EMBL/GenBank/DDBJ whole genome shotgun (WGS) entry which is preliminary data.</text>
</comment>
<evidence type="ECO:0000256" key="1">
    <source>
        <dbReference type="ARBA" id="ARBA00001971"/>
    </source>
</evidence>
<protein>
    <submittedName>
        <fullName evidence="4">Cytochrome P450</fullName>
    </submittedName>
</protein>
<dbReference type="SUPFAM" id="SSF48264">
    <property type="entry name" value="Cytochrome P450"/>
    <property type="match status" value="1"/>
</dbReference>
<keyword evidence="5" id="KW-1185">Reference proteome</keyword>